<name>A0A8I2ZWI6_VERLO</name>
<feature type="region of interest" description="Disordered" evidence="1">
    <location>
        <begin position="106"/>
        <end position="151"/>
    </location>
</feature>
<dbReference type="GO" id="GO:0043130">
    <property type="term" value="F:ubiquitin binding"/>
    <property type="evidence" value="ECO:0007669"/>
    <property type="project" value="InterPro"/>
</dbReference>
<reference evidence="3" key="1">
    <citation type="journal article" date="2021" name="Mol. Plant Pathol.">
        <title>A 20-kb lineage-specific genomic region tames virulence in pathogenic amphidiploid Verticillium longisporum.</title>
        <authorList>
            <person name="Harting R."/>
            <person name="Starke J."/>
            <person name="Kusch H."/>
            <person name="Poggeler S."/>
            <person name="Maurus I."/>
            <person name="Schluter R."/>
            <person name="Landesfeind M."/>
            <person name="Bulla I."/>
            <person name="Nowrousian M."/>
            <person name="de Jonge R."/>
            <person name="Stahlhut G."/>
            <person name="Hoff K.J."/>
            <person name="Asshauer K.P."/>
            <person name="Thurmer A."/>
            <person name="Stanke M."/>
            <person name="Daniel R."/>
            <person name="Morgenstern B."/>
            <person name="Thomma B.P.H.J."/>
            <person name="Kronstad J.W."/>
            <person name="Braus-Stromeyer S.A."/>
            <person name="Braus G.H."/>
        </authorList>
    </citation>
    <scope>NUCLEOTIDE SEQUENCE</scope>
    <source>
        <strain evidence="3">Vl32</strain>
    </source>
</reference>
<dbReference type="InterPro" id="IPR003892">
    <property type="entry name" value="CUE"/>
</dbReference>
<evidence type="ECO:0000313" key="3">
    <source>
        <dbReference type="EMBL" id="KAG7139397.1"/>
    </source>
</evidence>
<feature type="region of interest" description="Disordered" evidence="1">
    <location>
        <begin position="186"/>
        <end position="384"/>
    </location>
</feature>
<evidence type="ECO:0000313" key="4">
    <source>
        <dbReference type="Proteomes" id="UP000689129"/>
    </source>
</evidence>
<feature type="domain" description="CUE" evidence="2">
    <location>
        <begin position="71"/>
        <end position="114"/>
    </location>
</feature>
<dbReference type="CDD" id="cd14372">
    <property type="entry name" value="CUE_Cue5p_like"/>
    <property type="match status" value="1"/>
</dbReference>
<feature type="compositionally biased region" description="Basic and acidic residues" evidence="1">
    <location>
        <begin position="192"/>
        <end position="201"/>
    </location>
</feature>
<feature type="region of interest" description="Disordered" evidence="1">
    <location>
        <begin position="1"/>
        <end position="76"/>
    </location>
</feature>
<dbReference type="InterPro" id="IPR041807">
    <property type="entry name" value="Cue5/Don1_CUE"/>
</dbReference>
<dbReference type="PROSITE" id="PS51140">
    <property type="entry name" value="CUE"/>
    <property type="match status" value="1"/>
</dbReference>
<feature type="compositionally biased region" description="Basic and acidic residues" evidence="1">
    <location>
        <begin position="331"/>
        <end position="351"/>
    </location>
</feature>
<dbReference type="GO" id="GO:0031624">
    <property type="term" value="F:ubiquitin conjugating enzyme binding"/>
    <property type="evidence" value="ECO:0007669"/>
    <property type="project" value="TreeGrafter"/>
</dbReference>
<dbReference type="SMART" id="SM00546">
    <property type="entry name" value="CUE"/>
    <property type="match status" value="1"/>
</dbReference>
<dbReference type="Proteomes" id="UP000689129">
    <property type="component" value="Unassembled WGS sequence"/>
</dbReference>
<feature type="compositionally biased region" description="Basic and acidic residues" evidence="1">
    <location>
        <begin position="215"/>
        <end position="224"/>
    </location>
</feature>
<dbReference type="PANTHER" id="PTHR16461">
    <property type="entry name" value="TOLL-INTERACTING PROTEIN"/>
    <property type="match status" value="1"/>
</dbReference>
<organism evidence="3 4">
    <name type="scientific">Verticillium longisporum</name>
    <name type="common">Verticillium dahliae var. longisporum</name>
    <dbReference type="NCBI Taxonomy" id="100787"/>
    <lineage>
        <taxon>Eukaryota</taxon>
        <taxon>Fungi</taxon>
        <taxon>Dikarya</taxon>
        <taxon>Ascomycota</taxon>
        <taxon>Pezizomycotina</taxon>
        <taxon>Sordariomycetes</taxon>
        <taxon>Hypocreomycetidae</taxon>
        <taxon>Glomerellales</taxon>
        <taxon>Plectosphaerellaceae</taxon>
        <taxon>Verticillium</taxon>
    </lineage>
</organism>
<feature type="compositionally biased region" description="Pro residues" evidence="1">
    <location>
        <begin position="125"/>
        <end position="135"/>
    </location>
</feature>
<dbReference type="AlphaFoldDB" id="A0A8I2ZWI6"/>
<feature type="compositionally biased region" description="Polar residues" evidence="1">
    <location>
        <begin position="10"/>
        <end position="21"/>
    </location>
</feature>
<dbReference type="Pfam" id="PF02845">
    <property type="entry name" value="CUE"/>
    <property type="match status" value="1"/>
</dbReference>
<proteinExistence type="predicted"/>
<accession>A0A8I2ZWI6</accession>
<feature type="compositionally biased region" description="Low complexity" evidence="1">
    <location>
        <begin position="44"/>
        <end position="60"/>
    </location>
</feature>
<evidence type="ECO:0000259" key="2">
    <source>
        <dbReference type="PROSITE" id="PS51140"/>
    </source>
</evidence>
<dbReference type="GO" id="GO:0005737">
    <property type="term" value="C:cytoplasm"/>
    <property type="evidence" value="ECO:0007669"/>
    <property type="project" value="TreeGrafter"/>
</dbReference>
<comment type="caution">
    <text evidence="3">The sequence shown here is derived from an EMBL/GenBank/DDBJ whole genome shotgun (WGS) entry which is preliminary data.</text>
</comment>
<sequence length="384" mass="41292">MSAPTETDKNTSPGAPESPTTARPLEMDDDDVQDSGIVGDDTSKTTPAAASTTAATSDETPPTKPPRPLTEAQKNEAILKEAFPGIDATVIRAVLTASRGQIDPAFNALLEMTDPDAAQREPSEEAPPPQPPRPSGPAHTMSQLESDELYARDLPVIQERLKQGFVETQGKVNSWITTLKKRIDEEFAESDEPARPQRPGHEQFPGPRPGQASRRSGDYERYDADPQVLSDDFAGMKFSADGTPVRGNRQQVSSPDLFRPPPPSKSPRSSDGRKVAFRDGGDDDVYGVSPKLSAEDSNKPKASKWQPLSTVDPSPITDNDPFSLGDSEDERDAKDKSGSKDIKLDDNERLKLAAAEAMSDSLVDSNKKDETSTAAAGVDAAKKV</sequence>
<protein>
    <submittedName>
        <fullName evidence="3">CUE domain-containing protein 5 like</fullName>
    </submittedName>
</protein>
<dbReference type="OrthoDB" id="9942608at2759"/>
<feature type="compositionally biased region" description="Basic and acidic residues" evidence="1">
    <location>
        <begin position="268"/>
        <end position="280"/>
    </location>
</feature>
<evidence type="ECO:0000256" key="1">
    <source>
        <dbReference type="SAM" id="MobiDB-lite"/>
    </source>
</evidence>
<dbReference type="EMBL" id="JAEMWZ010000058">
    <property type="protein sequence ID" value="KAG7139397.1"/>
    <property type="molecule type" value="Genomic_DNA"/>
</dbReference>
<dbReference type="PANTHER" id="PTHR16461:SF5">
    <property type="entry name" value="TOLL-INTERACTING PROTEIN"/>
    <property type="match status" value="1"/>
</dbReference>
<dbReference type="FunFam" id="1.10.8.10:FF:000064">
    <property type="entry name" value="Similar to CUE domain-containing protein"/>
    <property type="match status" value="1"/>
</dbReference>
<dbReference type="GO" id="GO:0006511">
    <property type="term" value="P:ubiquitin-dependent protein catabolic process"/>
    <property type="evidence" value="ECO:0007669"/>
    <property type="project" value="TreeGrafter"/>
</dbReference>
<gene>
    <name evidence="3" type="ORF">HYQ45_003608</name>
</gene>